<dbReference type="AlphaFoldDB" id="A0A9P5YR64"/>
<feature type="compositionally biased region" description="Basic residues" evidence="1">
    <location>
        <begin position="492"/>
        <end position="508"/>
    </location>
</feature>
<feature type="compositionally biased region" description="Basic and acidic residues" evidence="1">
    <location>
        <begin position="509"/>
        <end position="518"/>
    </location>
</feature>
<feature type="compositionally biased region" description="Basic and acidic residues" evidence="1">
    <location>
        <begin position="467"/>
        <end position="482"/>
    </location>
</feature>
<comment type="caution">
    <text evidence="2">The sequence shown here is derived from an EMBL/GenBank/DDBJ whole genome shotgun (WGS) entry which is preliminary data.</text>
</comment>
<dbReference type="EMBL" id="MU155383">
    <property type="protein sequence ID" value="KAF9474347.1"/>
    <property type="molecule type" value="Genomic_DNA"/>
</dbReference>
<name>A0A9P5YR64_9AGAR</name>
<organism evidence="2 3">
    <name type="scientific">Pholiota conissans</name>
    <dbReference type="NCBI Taxonomy" id="109636"/>
    <lineage>
        <taxon>Eukaryota</taxon>
        <taxon>Fungi</taxon>
        <taxon>Dikarya</taxon>
        <taxon>Basidiomycota</taxon>
        <taxon>Agaricomycotina</taxon>
        <taxon>Agaricomycetes</taxon>
        <taxon>Agaricomycetidae</taxon>
        <taxon>Agaricales</taxon>
        <taxon>Agaricineae</taxon>
        <taxon>Strophariaceae</taxon>
        <taxon>Pholiota</taxon>
    </lineage>
</organism>
<accession>A0A9P5YR64</accession>
<evidence type="ECO:0000313" key="2">
    <source>
        <dbReference type="EMBL" id="KAF9474347.1"/>
    </source>
</evidence>
<gene>
    <name evidence="2" type="ORF">BDN70DRAFT_961112</name>
</gene>
<feature type="compositionally biased region" description="Low complexity" evidence="1">
    <location>
        <begin position="442"/>
        <end position="466"/>
    </location>
</feature>
<sequence length="518" mass="55950">MSYYTPSTAVGIFAGATPQWRGLPHSMPPSSFRNGFFANVDCSTLHLTQPSMYDICSTTLADNTLGEITDTNGALMNLSESDTNEICNRWIDELFSNASSSSQSISSHPSTPSSPSTAWPITEVAERTFETNPIDLGKLNEAVGIMAQIQPGLTSYTSPVPEYNTNVAPAFPISPSRAQYPIGDASPYAASSPCSDISFEAQLAVARTLGPSPSYVPPPSPTTTTTTTYGGADTIPAMYQEAPLYGSETGYIAPGLLSQNGAVAPHIFDLTVPTYLVSASSSSTSSVSSYLEGHSPYVCDAPLANISATGPKPKIAPQLLLLTSIGSQLRQQTEKRNIRATPYDMTSYRRARDRMYTINPHEFDNPEERVATLNSRFGRQEDIGWIARSSIEAVEQRPPYRITQQMRNKNGQRRAVVAHHDIETLVNNRFKRQPRSVPLQVSASASSSSSSLPSTSTLSSSNSSISSKERFRPYDPATKKFENVNAGSAPSKSRKGNNAKSVAKRSAKKSSERDTVSI</sequence>
<dbReference type="Proteomes" id="UP000807469">
    <property type="component" value="Unassembled WGS sequence"/>
</dbReference>
<protein>
    <submittedName>
        <fullName evidence="2">Uncharacterized protein</fullName>
    </submittedName>
</protein>
<feature type="region of interest" description="Disordered" evidence="1">
    <location>
        <begin position="433"/>
        <end position="518"/>
    </location>
</feature>
<feature type="region of interest" description="Disordered" evidence="1">
    <location>
        <begin position="210"/>
        <end position="232"/>
    </location>
</feature>
<evidence type="ECO:0000313" key="3">
    <source>
        <dbReference type="Proteomes" id="UP000807469"/>
    </source>
</evidence>
<reference evidence="2" key="1">
    <citation type="submission" date="2020-11" db="EMBL/GenBank/DDBJ databases">
        <authorList>
            <consortium name="DOE Joint Genome Institute"/>
            <person name="Ahrendt S."/>
            <person name="Riley R."/>
            <person name="Andreopoulos W."/>
            <person name="Labutti K."/>
            <person name="Pangilinan J."/>
            <person name="Ruiz-Duenas F.J."/>
            <person name="Barrasa J.M."/>
            <person name="Sanchez-Garcia M."/>
            <person name="Camarero S."/>
            <person name="Miyauchi S."/>
            <person name="Serrano A."/>
            <person name="Linde D."/>
            <person name="Babiker R."/>
            <person name="Drula E."/>
            <person name="Ayuso-Fernandez I."/>
            <person name="Pacheco R."/>
            <person name="Padilla G."/>
            <person name="Ferreira P."/>
            <person name="Barriuso J."/>
            <person name="Kellner H."/>
            <person name="Castanera R."/>
            <person name="Alfaro M."/>
            <person name="Ramirez L."/>
            <person name="Pisabarro A.G."/>
            <person name="Kuo A."/>
            <person name="Tritt A."/>
            <person name="Lipzen A."/>
            <person name="He G."/>
            <person name="Yan M."/>
            <person name="Ng V."/>
            <person name="Cullen D."/>
            <person name="Martin F."/>
            <person name="Rosso M.-N."/>
            <person name="Henrissat B."/>
            <person name="Hibbett D."/>
            <person name="Martinez A.T."/>
            <person name="Grigoriev I.V."/>
        </authorList>
    </citation>
    <scope>NUCLEOTIDE SEQUENCE</scope>
    <source>
        <strain evidence="2">CIRM-BRFM 674</strain>
    </source>
</reference>
<keyword evidence="3" id="KW-1185">Reference proteome</keyword>
<proteinExistence type="predicted"/>
<evidence type="ECO:0000256" key="1">
    <source>
        <dbReference type="SAM" id="MobiDB-lite"/>
    </source>
</evidence>